<protein>
    <submittedName>
        <fullName evidence="2">Uncharacterized protein</fullName>
    </submittedName>
</protein>
<dbReference type="InParanoid" id="A0A067PD55"/>
<dbReference type="EMBL" id="KL197737">
    <property type="protein sequence ID" value="KDQ52848.1"/>
    <property type="molecule type" value="Genomic_DNA"/>
</dbReference>
<evidence type="ECO:0000256" key="1">
    <source>
        <dbReference type="SAM" id="MobiDB-lite"/>
    </source>
</evidence>
<evidence type="ECO:0000313" key="3">
    <source>
        <dbReference type="Proteomes" id="UP000027265"/>
    </source>
</evidence>
<sequence length="271" mass="30325">MSSTYSDNGYNGESPLVSSLPSLVSITTSLPVYGLSRKEDNDAFDSIYYNPPAEVKREPLSPRIPTPLPPPIVNKVTCRTKSPVTTSPSTPLTEPPTPDNLWLGANFRASYNIWGNTVNNPYVEPEVGPAFTWPPPPLMKYIAKNPNMMLGNAYAKHLAFLDQQETQAHQGVQAALELWMSWARRREQHVNMNANRDWLQVALVFQRAPPPLNQDLYIPRTIDFNGPLLSTSAKPSTNGVTKLTEFPGPSWDERNKLTGSQKLAFQEKYWA</sequence>
<accession>A0A067PD55</accession>
<name>A0A067PD55_9AGAM</name>
<evidence type="ECO:0000313" key="2">
    <source>
        <dbReference type="EMBL" id="KDQ52848.1"/>
    </source>
</evidence>
<organism evidence="2 3">
    <name type="scientific">Jaapia argillacea MUCL 33604</name>
    <dbReference type="NCBI Taxonomy" id="933084"/>
    <lineage>
        <taxon>Eukaryota</taxon>
        <taxon>Fungi</taxon>
        <taxon>Dikarya</taxon>
        <taxon>Basidiomycota</taxon>
        <taxon>Agaricomycotina</taxon>
        <taxon>Agaricomycetes</taxon>
        <taxon>Agaricomycetidae</taxon>
        <taxon>Jaapiales</taxon>
        <taxon>Jaapiaceae</taxon>
        <taxon>Jaapia</taxon>
    </lineage>
</organism>
<reference evidence="3" key="1">
    <citation type="journal article" date="2014" name="Proc. Natl. Acad. Sci. U.S.A.">
        <title>Extensive sampling of basidiomycete genomes demonstrates inadequacy of the white-rot/brown-rot paradigm for wood decay fungi.</title>
        <authorList>
            <person name="Riley R."/>
            <person name="Salamov A.A."/>
            <person name="Brown D.W."/>
            <person name="Nagy L.G."/>
            <person name="Floudas D."/>
            <person name="Held B.W."/>
            <person name="Levasseur A."/>
            <person name="Lombard V."/>
            <person name="Morin E."/>
            <person name="Otillar R."/>
            <person name="Lindquist E.A."/>
            <person name="Sun H."/>
            <person name="LaButti K.M."/>
            <person name="Schmutz J."/>
            <person name="Jabbour D."/>
            <person name="Luo H."/>
            <person name="Baker S.E."/>
            <person name="Pisabarro A.G."/>
            <person name="Walton J.D."/>
            <person name="Blanchette R.A."/>
            <person name="Henrissat B."/>
            <person name="Martin F."/>
            <person name="Cullen D."/>
            <person name="Hibbett D.S."/>
            <person name="Grigoriev I.V."/>
        </authorList>
    </citation>
    <scope>NUCLEOTIDE SEQUENCE [LARGE SCALE GENOMIC DNA]</scope>
    <source>
        <strain evidence="3">MUCL 33604</strain>
    </source>
</reference>
<gene>
    <name evidence="2" type="ORF">JAAARDRAFT_197919</name>
</gene>
<feature type="region of interest" description="Disordered" evidence="1">
    <location>
        <begin position="233"/>
        <end position="252"/>
    </location>
</feature>
<dbReference type="AlphaFoldDB" id="A0A067PD55"/>
<dbReference type="HOGENOM" id="CLU_976810_0_0_1"/>
<proteinExistence type="predicted"/>
<dbReference type="Proteomes" id="UP000027265">
    <property type="component" value="Unassembled WGS sequence"/>
</dbReference>
<keyword evidence="3" id="KW-1185">Reference proteome</keyword>